<reference evidence="2" key="1">
    <citation type="submission" date="2022-10" db="EMBL/GenBank/DDBJ databases">
        <title>Complete genome of Ep21-8.</title>
        <authorList>
            <person name="Kang Y.-R."/>
            <person name="Kim D.-H."/>
        </authorList>
    </citation>
    <scope>NUCLEOTIDE SEQUENCE</scope>
    <source>
        <strain evidence="2">Ep21-8</strain>
    </source>
</reference>
<dbReference type="AlphaFoldDB" id="A0AAQ3C2Y5"/>
<protein>
    <submittedName>
        <fullName evidence="2">Uncharacterized protein</fullName>
    </submittedName>
</protein>
<evidence type="ECO:0000313" key="3">
    <source>
        <dbReference type="Proteomes" id="UP001223683"/>
    </source>
</evidence>
<accession>A0AAQ3C2Y5</accession>
<evidence type="ECO:0000313" key="2">
    <source>
        <dbReference type="EMBL" id="WDU91825.1"/>
    </source>
</evidence>
<proteinExistence type="predicted"/>
<keyword evidence="1" id="KW-0472">Membrane</keyword>
<organism evidence="2 3">
    <name type="scientific">Edwardsiella piscicida</name>
    <dbReference type="NCBI Taxonomy" id="1263550"/>
    <lineage>
        <taxon>Bacteria</taxon>
        <taxon>Pseudomonadati</taxon>
        <taxon>Pseudomonadota</taxon>
        <taxon>Gammaproteobacteria</taxon>
        <taxon>Enterobacterales</taxon>
        <taxon>Hafniaceae</taxon>
        <taxon>Edwardsiella</taxon>
    </lineage>
</organism>
<dbReference type="Proteomes" id="UP001223683">
    <property type="component" value="Chromosome"/>
</dbReference>
<keyword evidence="1" id="KW-1133">Transmembrane helix</keyword>
<feature type="transmembrane region" description="Helical" evidence="1">
    <location>
        <begin position="12"/>
        <end position="39"/>
    </location>
</feature>
<keyword evidence="1" id="KW-0812">Transmembrane</keyword>
<feature type="transmembrane region" description="Helical" evidence="1">
    <location>
        <begin position="59"/>
        <end position="78"/>
    </location>
</feature>
<dbReference type="RefSeq" id="WP_012847684.1">
    <property type="nucleotide sequence ID" value="NC_013508.1"/>
</dbReference>
<dbReference type="GeneID" id="72527711"/>
<sequence length="95" mass="10523">MKKNKLFNMKIFIWILFFPVITSVLGVAGIYLGSIVAFFKTGFLSLDIPSSTILNTIKSGVIIGLLLGLSLWIWGIVIPELTKKFKSDNKDDSGE</sequence>
<name>A0AAQ3C2Y5_EDWPI</name>
<evidence type="ECO:0000256" key="1">
    <source>
        <dbReference type="SAM" id="Phobius"/>
    </source>
</evidence>
<dbReference type="EMBL" id="CP118390">
    <property type="protein sequence ID" value="WDU91825.1"/>
    <property type="molecule type" value="Genomic_DNA"/>
</dbReference>
<gene>
    <name evidence="2" type="ORF">PWJ79_04075</name>
</gene>